<evidence type="ECO:0000259" key="6">
    <source>
        <dbReference type="Pfam" id="PF08704"/>
    </source>
</evidence>
<proteinExistence type="predicted"/>
<evidence type="ECO:0000313" key="10">
    <source>
        <dbReference type="EMBL" id="CAB5021040.1"/>
    </source>
</evidence>
<dbReference type="PANTHER" id="PTHR12133">
    <property type="entry name" value="TRNA (ADENINE(58)-N(1))-METHYLTRANSFERASE"/>
    <property type="match status" value="1"/>
</dbReference>
<dbReference type="PANTHER" id="PTHR12133:SF1">
    <property type="entry name" value="TRNA (ADENINE(58)-N(1))-METHYLTRANSFERASE, MITOCHONDRIAL"/>
    <property type="match status" value="1"/>
</dbReference>
<reference evidence="7" key="1">
    <citation type="submission" date="2020-05" db="EMBL/GenBank/DDBJ databases">
        <authorList>
            <person name="Chiriac C."/>
            <person name="Salcher M."/>
            <person name="Ghai R."/>
            <person name="Kavagutti S V."/>
        </authorList>
    </citation>
    <scope>NUCLEOTIDE SEQUENCE</scope>
</reference>
<evidence type="ECO:0000256" key="3">
    <source>
        <dbReference type="ARBA" id="ARBA00022691"/>
    </source>
</evidence>
<dbReference type="Gene3D" id="3.10.330.20">
    <property type="match status" value="1"/>
</dbReference>
<dbReference type="FunFam" id="3.10.330.20:FF:000003">
    <property type="entry name" value="tRNA (Adenine(58)-N(1))-methyltransferase, mitochondrial isoform X1"/>
    <property type="match status" value="1"/>
</dbReference>
<dbReference type="SUPFAM" id="SSF53335">
    <property type="entry name" value="S-adenosyl-L-methionine-dependent methyltransferases"/>
    <property type="match status" value="1"/>
</dbReference>
<feature type="domain" description="tRNA (adenine(58)-N(1))-methyltransferase catalytic subunit TRM61 C-terminal" evidence="6">
    <location>
        <begin position="62"/>
        <end position="232"/>
    </location>
</feature>
<dbReference type="GO" id="GO:0160107">
    <property type="term" value="F:tRNA (adenine(58)-N1)-methyltransferase activity"/>
    <property type="evidence" value="ECO:0007669"/>
    <property type="project" value="InterPro"/>
</dbReference>
<dbReference type="GO" id="GO:0030488">
    <property type="term" value="P:tRNA methylation"/>
    <property type="evidence" value="ECO:0007669"/>
    <property type="project" value="InterPro"/>
</dbReference>
<dbReference type="PROSITE" id="PS51620">
    <property type="entry name" value="SAM_TRM61"/>
    <property type="match status" value="1"/>
</dbReference>
<keyword evidence="2" id="KW-0808">Transferase</keyword>
<dbReference type="Pfam" id="PF08704">
    <property type="entry name" value="GCD14"/>
    <property type="match status" value="1"/>
</dbReference>
<sequence>MIRPFQPGERAMLIDRKKRRYLVALTPGAEFHTHAGFVPHDEVIGQSEGATLRSTRGGTYTVFRPTLSDFVIEMPRGAQVIYPKDLGPMLMLADIFPGARVLESGIGSGALSMTMLRAGAVIHGYEMRDDFARRAQRNVADFLGDEAMSRYHVELRDCYEGTELRDLDRVVLDLPEPWRVVPHAAKALRPGGIIVAYTPSILQAVQTRQILEAYGFDLAGTVEVLNRTWHIEGASVRPDHRMVAHTGFLTHARLLSERPTPQLDADADADADADTSLDPAVEADG</sequence>
<dbReference type="EMBL" id="CAFBOS010000239">
    <property type="protein sequence ID" value="CAB5021040.1"/>
    <property type="molecule type" value="Genomic_DNA"/>
</dbReference>
<gene>
    <name evidence="7" type="ORF">UFOPK2754_01395</name>
    <name evidence="8" type="ORF">UFOPK3139_02222</name>
    <name evidence="9" type="ORF">UFOPK3543_03223</name>
    <name evidence="10" type="ORF">UFOPK3967_02769</name>
</gene>
<feature type="compositionally biased region" description="Acidic residues" evidence="5">
    <location>
        <begin position="265"/>
        <end position="285"/>
    </location>
</feature>
<evidence type="ECO:0000313" key="7">
    <source>
        <dbReference type="EMBL" id="CAB4744154.1"/>
    </source>
</evidence>
<dbReference type="Gene3D" id="3.40.50.150">
    <property type="entry name" value="Vaccinia Virus protein VP39"/>
    <property type="match status" value="1"/>
</dbReference>
<protein>
    <submittedName>
        <fullName evidence="7">Unannotated protein</fullName>
    </submittedName>
</protein>
<dbReference type="AlphaFoldDB" id="A0A6J6TBD7"/>
<dbReference type="EMBL" id="CAFABA010000106">
    <property type="protein sequence ID" value="CAB4834857.1"/>
    <property type="molecule type" value="Genomic_DNA"/>
</dbReference>
<evidence type="ECO:0000256" key="2">
    <source>
        <dbReference type="ARBA" id="ARBA00022679"/>
    </source>
</evidence>
<evidence type="ECO:0000313" key="9">
    <source>
        <dbReference type="EMBL" id="CAB4940462.1"/>
    </source>
</evidence>
<keyword evidence="1" id="KW-0489">Methyltransferase</keyword>
<dbReference type="EMBL" id="CAEZYR010000045">
    <property type="protein sequence ID" value="CAB4744154.1"/>
    <property type="molecule type" value="Genomic_DNA"/>
</dbReference>
<evidence type="ECO:0000256" key="5">
    <source>
        <dbReference type="SAM" id="MobiDB-lite"/>
    </source>
</evidence>
<feature type="region of interest" description="Disordered" evidence="5">
    <location>
        <begin position="262"/>
        <end position="285"/>
    </location>
</feature>
<evidence type="ECO:0000256" key="1">
    <source>
        <dbReference type="ARBA" id="ARBA00022603"/>
    </source>
</evidence>
<evidence type="ECO:0000313" key="8">
    <source>
        <dbReference type="EMBL" id="CAB4834857.1"/>
    </source>
</evidence>
<dbReference type="CDD" id="cd02440">
    <property type="entry name" value="AdoMet_MTases"/>
    <property type="match status" value="1"/>
</dbReference>
<dbReference type="EMBL" id="CAFBMH010000226">
    <property type="protein sequence ID" value="CAB4940462.1"/>
    <property type="molecule type" value="Genomic_DNA"/>
</dbReference>
<dbReference type="InterPro" id="IPR029063">
    <property type="entry name" value="SAM-dependent_MTases_sf"/>
</dbReference>
<dbReference type="PIRSF" id="PIRSF017269">
    <property type="entry name" value="GCD14"/>
    <property type="match status" value="1"/>
</dbReference>
<keyword evidence="4" id="KW-0819">tRNA processing</keyword>
<evidence type="ECO:0000256" key="4">
    <source>
        <dbReference type="ARBA" id="ARBA00022694"/>
    </source>
</evidence>
<dbReference type="GO" id="GO:0031515">
    <property type="term" value="C:tRNA (m1A) methyltransferase complex"/>
    <property type="evidence" value="ECO:0007669"/>
    <property type="project" value="InterPro"/>
</dbReference>
<name>A0A6J6TBD7_9ZZZZ</name>
<dbReference type="Pfam" id="PF14801">
    <property type="entry name" value="TrmI-like_N"/>
    <property type="match status" value="1"/>
</dbReference>
<accession>A0A6J6TBD7</accession>
<dbReference type="InterPro" id="IPR049470">
    <property type="entry name" value="TRM61_C"/>
</dbReference>
<dbReference type="InterPro" id="IPR014816">
    <property type="entry name" value="tRNA_MeTrfase_Gcd14"/>
</dbReference>
<organism evidence="7">
    <name type="scientific">freshwater metagenome</name>
    <dbReference type="NCBI Taxonomy" id="449393"/>
    <lineage>
        <taxon>unclassified sequences</taxon>
        <taxon>metagenomes</taxon>
        <taxon>ecological metagenomes</taxon>
    </lineage>
</organism>
<keyword evidence="3" id="KW-0949">S-adenosyl-L-methionine</keyword>